<dbReference type="EMBL" id="AP018492">
    <property type="protein sequence ID" value="BBC61392.1"/>
    <property type="molecule type" value="Genomic_DNA"/>
</dbReference>
<dbReference type="GO" id="GO:0005886">
    <property type="term" value="C:plasma membrane"/>
    <property type="evidence" value="ECO:0007669"/>
    <property type="project" value="UniProtKB-UniRule"/>
</dbReference>
<keyword evidence="1" id="KW-1003">Cell membrane</keyword>
<dbReference type="SUPFAM" id="SSF52266">
    <property type="entry name" value="SGNH hydrolase"/>
    <property type="match status" value="1"/>
</dbReference>
<dbReference type="UniPathway" id="UPA00556"/>
<name>A0A2Z5Y3B3_9ENTE</name>
<keyword evidence="1 2" id="KW-0472">Membrane</keyword>
<dbReference type="RefSeq" id="WP_015695232.1">
    <property type="nucleotide sequence ID" value="NZ_AP018492.1"/>
</dbReference>
<dbReference type="PANTHER" id="PTHR40039:SF1">
    <property type="entry name" value="PROTEIN DLTD"/>
    <property type="match status" value="1"/>
</dbReference>
<gene>
    <name evidence="3" type="ORF">DAT561_1287</name>
</gene>
<comment type="similarity">
    <text evidence="1">Belongs to the DltD family.</text>
</comment>
<dbReference type="Pfam" id="PF04914">
    <property type="entry name" value="DltD"/>
    <property type="match status" value="1"/>
</dbReference>
<evidence type="ECO:0000256" key="1">
    <source>
        <dbReference type="PIRNR" id="PIRNR021438"/>
    </source>
</evidence>
<dbReference type="GeneID" id="57043829"/>
<dbReference type="InterPro" id="IPR006998">
    <property type="entry name" value="DltD"/>
</dbReference>
<dbReference type="NCBIfam" id="TIGR04092">
    <property type="entry name" value="LTA_DltD"/>
    <property type="match status" value="1"/>
</dbReference>
<accession>A0A2Z5Y3B3</accession>
<keyword evidence="2" id="KW-0812">Transmembrane</keyword>
<reference evidence="3 4" key="1">
    <citation type="submission" date="2018-01" db="EMBL/GenBank/DDBJ databases">
        <title>Whole genome sequence of Melissococcus plutonius DAT561.</title>
        <authorList>
            <person name="Okumura K."/>
            <person name="Takamatsu D."/>
            <person name="Okura M."/>
        </authorList>
    </citation>
    <scope>NUCLEOTIDE SEQUENCE [LARGE SCALE GENOMIC DNA]</scope>
    <source>
        <strain evidence="3 4">DAT561</strain>
    </source>
</reference>
<dbReference type="AlphaFoldDB" id="A0A2Z5Y3B3"/>
<sequence length="424" mass="49291">MKKKLFATFGPIICATILLAIFLFAPFKIDLDSTKVLKSASTSMGTNVLRGNAIKNKALASKEYIPFLGSSELSRISPFHPSVLAEKYHRNYQPFLLGAPGTQSLTQSFMIQSADGNLRHKKVVFILSPQWFVKGGIKNDYFNAYYSELQIYQWITKLEKVHEKDVYLANRLMDFPKVRKNDYLIRILKEIREYKIPSNSELSYMRLKLNMLSREDELFGKIGMISKENKVKSQTKKLPNQYNEAELYRLAGKIGKKSTTNNSFEIDNHFYTTRLKKKIKTFRGAQKHIDYRYSPEYSDFQLALNQLADERAEVLFILPPVNKEWSTYTGLSEKMLRGFAKKVRYQLEDQGFTNIADFTGQVDIPYFMADTIHLGWRGWLAADQWIAPFLKEKPISPPKYKLNSQFFTKNWQQMNPDEIKGEYK</sequence>
<dbReference type="GO" id="GO:0070395">
    <property type="term" value="P:lipoteichoic acid biosynthetic process"/>
    <property type="evidence" value="ECO:0007669"/>
    <property type="project" value="UniProtKB-UniRule"/>
</dbReference>
<organism evidence="3 4">
    <name type="scientific">Melissococcus plutonius</name>
    <dbReference type="NCBI Taxonomy" id="33970"/>
    <lineage>
        <taxon>Bacteria</taxon>
        <taxon>Bacillati</taxon>
        <taxon>Bacillota</taxon>
        <taxon>Bacilli</taxon>
        <taxon>Lactobacillales</taxon>
        <taxon>Enterococcaceae</taxon>
        <taxon>Melissococcus</taxon>
    </lineage>
</organism>
<protein>
    <recommendedName>
        <fullName evidence="1">Protein DltD</fullName>
    </recommendedName>
</protein>
<evidence type="ECO:0000256" key="2">
    <source>
        <dbReference type="SAM" id="Phobius"/>
    </source>
</evidence>
<dbReference type="InterPro" id="IPR023896">
    <property type="entry name" value="LTA_DltD"/>
</dbReference>
<evidence type="ECO:0000313" key="4">
    <source>
        <dbReference type="Proteomes" id="UP000269226"/>
    </source>
</evidence>
<dbReference type="Proteomes" id="UP000269226">
    <property type="component" value="Chromosome"/>
</dbReference>
<dbReference type="PANTHER" id="PTHR40039">
    <property type="entry name" value="PROTEIN DLTD"/>
    <property type="match status" value="1"/>
</dbReference>
<dbReference type="PIRSF" id="PIRSF021438">
    <property type="entry name" value="DltD"/>
    <property type="match status" value="1"/>
</dbReference>
<proteinExistence type="inferred from homology"/>
<evidence type="ECO:0000313" key="3">
    <source>
        <dbReference type="EMBL" id="BBC61392.1"/>
    </source>
</evidence>
<keyword evidence="2" id="KW-1133">Transmembrane helix</keyword>
<feature type="transmembrane region" description="Helical" evidence="2">
    <location>
        <begin position="5"/>
        <end position="27"/>
    </location>
</feature>
<comment type="pathway">
    <text evidence="1">Cell wall biogenesis; lipoteichoic acid biosynthesis.</text>
</comment>